<dbReference type="Pfam" id="PF10145">
    <property type="entry name" value="PhageMin_Tail"/>
    <property type="match status" value="1"/>
</dbReference>
<dbReference type="Proteomes" id="UP000240704">
    <property type="component" value="Segment"/>
</dbReference>
<evidence type="ECO:0000256" key="1">
    <source>
        <dbReference type="ARBA" id="ARBA00022465"/>
    </source>
</evidence>
<dbReference type="GeneID" id="54986955"/>
<feature type="domain" description="Phage tail tape measure protein" evidence="3">
    <location>
        <begin position="465"/>
        <end position="662"/>
    </location>
</feature>
<sequence>MAQFEVDFSESLSQLAQFQLRLANMGKALDDLEKQGGKSTSASTKLLSTMNAEYDKLEKILVGAGADAEKLGKTMQTVRDNVNLMMSGLAANNLKATVQAQAYNGELAEMGRLLNDTASKNSYSAWQSKTLQLTNKLTNENGFLRAAIAATDTELGKSNANLKAALTHKQNMVTADQRLRNTGDGLVMTLASLTGQQGRSNVMTQAYIAARKSQITEDFRMDAQLRTLQRSLASLTGGQQEEITKIQQLIAARKAQITEGQREDTQLQTLQRTLKSLQGGRQEEIAAVNAQIAARRRAIAEANTEKKVVDEMAAAIKREEAALTRLQAQAQLSSGTHGQRVSQLKEQIALQERHNKLLGMSSAQLLGFSGAQTRVNLAQELGSQSAAMLRAGLTGLHASVGMYTSATVLAATATYGISAAMRDTVVTGAEFYATMSRTRAVMSTGNSETGWMDNAAQSSKALEMQVRALGQTTVFTASEVGDGLQQLGMAGLQANEAIVALKPALQLANLANVSMARSADISTNVLMTFGMQAKELQGVVDLMATAVNNSNADIEQLANSLSYAGPAAKTAGFSIQETTAAIETMANSGIKGSRSGSALRRMFTSLLNPTKKGSEVINKYGLDILDAEGNTRSLSNIIQQLSTKMKDLPGPERLAAITNLVGVYASSAVTGLVDNAGQFAKFAEQNQNVAGAGDRMEKIISDNLKFDWKEMLSSLEEVQLQAFSQMDMRLRESVAKLSKYVLDLMEPYKEGTDITGLDRMLVQAQTGAEALAKIIGGIVAYKFASGNIFGALATDSKAAAERVSVLAERMKVTAESMRGAGLTTTYATNAFRAQNAAAAATATGLMTLGNSTAWVASKMSMLAAVGAGVMRAFGWVGLIYGIGSALYQVFSTNTDDEVLKHRDSVDDVKSSYDQLKASIEETGLARQRTAIQMQIGSDQKGVDDVKKRIADRTKLLKEGEAAGLPEEALTPLRAEITGLEATLGTFEQRVLDSNESLNGLKKTTLDYVDESQKHADRLAELIKLTNDLAIAQTNLQIAQTSGATDFGAGAAGSIALVEALTKRRAELMAQSATSGTKVQQTKANLPTTAEQLANAQQAIQAEADAKNYKKVTPLAQQLLDNEKAITAEKANQAKLIEQGAAAVAANDMAARPGQQLVETSAKAMAKLESDRQVLIKKSAEEERKLLEAKESAAAVTRSDSENMLAQQKQLADIREKIAAAEKPGDGKAADTKELTKLYSDQAKVLGVIKGLESKSSKAGAKAGKQDDRQAQEDLRTYTSLAKKFDEVSAAQLELKKGTDAMKRLREAGTITVEQEAKAIGELNLQYYNSKRALDLNLIALDKVKASYNTSPFSQAAADLGTLNRNLEAGKISLQEYTRITDEMKRSQKENLKSSLPKADLNVGDASSSPFTDWVSTEMTRAKGMEDYQKALEANKRDTVSSGAGIDDNFKMQLEQLQARHLIEQGAEAEHNAKLLEINKQYASEKEGLLKTSSDAQKVITDEQLKYTEQMQTMSLMAAMGSISNVLGMFASAADGASNAQKLAFLAQKAITVAQIIMYTELAAAQALAVSGNPMVLGMPMAMFIRATGYANAALVGAMTIGQLAGGGSSGGSSSSGGGSTQMYDTGGYIPYNRTGIVGEYGPELVTGPAHVTGRGATKSKMGSGGQAPMEITLAPVIHIEMQGSKDGGGPEDQKNAKVAAETVKSTVMAVLSDQVRPNGMLYKFVKG</sequence>
<reference evidence="5" key="1">
    <citation type="submission" date="2017-11" db="EMBL/GenBank/DDBJ databases">
        <title>Genome sequence and characterization of the novel virulent phage PMBT3 infecting Pseudomonas sp.</title>
        <authorList>
            <person name="Koberg S."/>
            <person name="Brinks E."/>
            <person name="Heller K.J."/>
            <person name="Neve H."/>
            <person name="Franz C.M.A.P."/>
        </authorList>
    </citation>
    <scope>NUCLEOTIDE SEQUENCE [LARGE SCALE GENOMIC DNA]</scope>
</reference>
<dbReference type="GO" id="GO:0098003">
    <property type="term" value="P:viral tail assembly"/>
    <property type="evidence" value="ECO:0007669"/>
    <property type="project" value="UniProtKB-KW"/>
</dbReference>
<evidence type="ECO:0000259" key="3">
    <source>
        <dbReference type="Pfam" id="PF10145"/>
    </source>
</evidence>
<dbReference type="InterPro" id="IPR010090">
    <property type="entry name" value="Phage_tape_meas"/>
</dbReference>
<evidence type="ECO:0000256" key="2">
    <source>
        <dbReference type="ARBA" id="ARBA00022612"/>
    </source>
</evidence>
<dbReference type="PANTHER" id="PTHR37813">
    <property type="entry name" value="FELS-2 PROPHAGE PROTEIN"/>
    <property type="match status" value="1"/>
</dbReference>
<evidence type="ECO:0000313" key="5">
    <source>
        <dbReference type="Proteomes" id="UP000240704"/>
    </source>
</evidence>
<accession>A0A2I6PHT3</accession>
<protein>
    <submittedName>
        <fullName evidence="4">Tape measure protein</fullName>
    </submittedName>
</protein>
<dbReference type="EMBL" id="MG596799">
    <property type="protein sequence ID" value="AUM59616.1"/>
    <property type="molecule type" value="Genomic_DNA"/>
</dbReference>
<keyword evidence="2" id="KW-1188">Viral release from host cell</keyword>
<keyword evidence="5" id="KW-1185">Reference proteome</keyword>
<dbReference type="NCBIfam" id="TIGR01760">
    <property type="entry name" value="tape_meas_TP901"/>
    <property type="match status" value="1"/>
</dbReference>
<keyword evidence="1" id="KW-1245">Viral tail assembly</keyword>
<dbReference type="RefSeq" id="YP_009796565.1">
    <property type="nucleotide sequence ID" value="NC_047902.1"/>
</dbReference>
<evidence type="ECO:0000313" key="4">
    <source>
        <dbReference type="EMBL" id="AUM59616.1"/>
    </source>
</evidence>
<organism evidence="4 5">
    <name type="scientific">Pseudomonas phage PMBT3</name>
    <dbReference type="NCBI Taxonomy" id="2059856"/>
    <lineage>
        <taxon>Viruses</taxon>
        <taxon>Duplodnaviria</taxon>
        <taxon>Heunggongvirae</taxon>
        <taxon>Uroviricota</taxon>
        <taxon>Caudoviricetes</taxon>
        <taxon>Maxrubnervirus</taxon>
        <taxon>Maxrubnervirus PMBT3</taxon>
    </lineage>
</organism>
<dbReference type="PANTHER" id="PTHR37813:SF1">
    <property type="entry name" value="FELS-2 PROPHAGE PROTEIN"/>
    <property type="match status" value="1"/>
</dbReference>
<proteinExistence type="predicted"/>
<name>A0A2I6PHT3_9CAUD</name>
<dbReference type="KEGG" id="vg:54986955"/>